<reference evidence="2 3" key="1">
    <citation type="submission" date="2023-01" db="EMBL/GenBank/DDBJ databases">
        <title>Vibrio sp. KJ40-1 sp.nov, isolated from marine algae.</title>
        <authorList>
            <person name="Butt M."/>
            <person name="Kim J.M.J."/>
            <person name="Jeon C.O.C."/>
        </authorList>
    </citation>
    <scope>NUCLEOTIDE SEQUENCE [LARGE SCALE GENOMIC DNA]</scope>
    <source>
        <strain evidence="2 3">KJ40-1</strain>
    </source>
</reference>
<dbReference type="RefSeq" id="WP_272132157.1">
    <property type="nucleotide sequence ID" value="NZ_JAQLOI010000001.1"/>
</dbReference>
<evidence type="ECO:0000259" key="1">
    <source>
        <dbReference type="Pfam" id="PF01370"/>
    </source>
</evidence>
<evidence type="ECO:0000313" key="2">
    <source>
        <dbReference type="EMBL" id="MDB1122425.1"/>
    </source>
</evidence>
<evidence type="ECO:0000313" key="3">
    <source>
        <dbReference type="Proteomes" id="UP001210678"/>
    </source>
</evidence>
<dbReference type="Proteomes" id="UP001210678">
    <property type="component" value="Unassembled WGS sequence"/>
</dbReference>
<name>A0ABT4YLW4_9VIBR</name>
<gene>
    <name evidence="2" type="ORF">PGX00_01160</name>
</gene>
<proteinExistence type="predicted"/>
<keyword evidence="3" id="KW-1185">Reference proteome</keyword>
<dbReference type="Pfam" id="PF01370">
    <property type="entry name" value="Epimerase"/>
    <property type="match status" value="1"/>
</dbReference>
<protein>
    <submittedName>
        <fullName evidence="2">NAD-dependent epimerase/dehydratase family protein</fullName>
    </submittedName>
</protein>
<dbReference type="Gene3D" id="3.40.50.720">
    <property type="entry name" value="NAD(P)-binding Rossmann-like Domain"/>
    <property type="match status" value="1"/>
</dbReference>
<feature type="domain" description="NAD-dependent epimerase/dehydratase" evidence="1">
    <location>
        <begin position="11"/>
        <end position="86"/>
    </location>
</feature>
<dbReference type="EMBL" id="JAQLOI010000001">
    <property type="protein sequence ID" value="MDB1122425.1"/>
    <property type="molecule type" value="Genomic_DNA"/>
</dbReference>
<dbReference type="InterPro" id="IPR001509">
    <property type="entry name" value="Epimerase_deHydtase"/>
</dbReference>
<dbReference type="SUPFAM" id="SSF51735">
    <property type="entry name" value="NAD(P)-binding Rossmann-fold domains"/>
    <property type="match status" value="1"/>
</dbReference>
<dbReference type="InterPro" id="IPR036291">
    <property type="entry name" value="NAD(P)-bd_dom_sf"/>
</dbReference>
<comment type="caution">
    <text evidence="2">The sequence shown here is derived from an EMBL/GenBank/DDBJ whole genome shotgun (WGS) entry which is preliminary data.</text>
</comment>
<accession>A0ABT4YLW4</accession>
<sequence>MNHQTNEVGAVVTGAAGWLGKALVSALIHGIDGLSSLPRISGRIRVFILPGEDKTWFAKFGDKIEIHEGDIRDKTAVKKLFESTECAIFFIQQVSFILIKLKTFSL</sequence>
<organism evidence="2 3">
    <name type="scientific">Vibrio algarum</name>
    <dbReference type="NCBI Taxonomy" id="3020714"/>
    <lineage>
        <taxon>Bacteria</taxon>
        <taxon>Pseudomonadati</taxon>
        <taxon>Pseudomonadota</taxon>
        <taxon>Gammaproteobacteria</taxon>
        <taxon>Vibrionales</taxon>
        <taxon>Vibrionaceae</taxon>
        <taxon>Vibrio</taxon>
    </lineage>
</organism>